<proteinExistence type="predicted"/>
<sequence>MVGKDKAVKISVSEYQSLLNYKPGTDEITIAVASESCPEEDLKAIESHCQLLDYSYEGRQKAEDVNSGESSTGTCNDGAAGPQWKDTHIPVRCEICGRRMKGYISQVISKEVKVISTTTNGDNKVVKIAVSE</sequence>
<evidence type="ECO:0000313" key="3">
    <source>
        <dbReference type="Proteomes" id="UP001314170"/>
    </source>
</evidence>
<evidence type="ECO:0000313" key="2">
    <source>
        <dbReference type="EMBL" id="CAK7336926.1"/>
    </source>
</evidence>
<gene>
    <name evidence="2" type="ORF">DCAF_LOCUS11952</name>
</gene>
<reference evidence="2 3" key="1">
    <citation type="submission" date="2024-01" db="EMBL/GenBank/DDBJ databases">
        <authorList>
            <person name="Waweru B."/>
        </authorList>
    </citation>
    <scope>NUCLEOTIDE SEQUENCE [LARGE SCALE GENOMIC DNA]</scope>
</reference>
<feature type="region of interest" description="Disordered" evidence="1">
    <location>
        <begin position="62"/>
        <end position="82"/>
    </location>
</feature>
<dbReference type="EMBL" id="CAWUPB010001009">
    <property type="protein sequence ID" value="CAK7336926.1"/>
    <property type="molecule type" value="Genomic_DNA"/>
</dbReference>
<dbReference type="AlphaFoldDB" id="A0AAV1RKF2"/>
<evidence type="ECO:0000256" key="1">
    <source>
        <dbReference type="SAM" id="MobiDB-lite"/>
    </source>
</evidence>
<organism evidence="2 3">
    <name type="scientific">Dovyalis caffra</name>
    <dbReference type="NCBI Taxonomy" id="77055"/>
    <lineage>
        <taxon>Eukaryota</taxon>
        <taxon>Viridiplantae</taxon>
        <taxon>Streptophyta</taxon>
        <taxon>Embryophyta</taxon>
        <taxon>Tracheophyta</taxon>
        <taxon>Spermatophyta</taxon>
        <taxon>Magnoliopsida</taxon>
        <taxon>eudicotyledons</taxon>
        <taxon>Gunneridae</taxon>
        <taxon>Pentapetalae</taxon>
        <taxon>rosids</taxon>
        <taxon>fabids</taxon>
        <taxon>Malpighiales</taxon>
        <taxon>Salicaceae</taxon>
        <taxon>Flacourtieae</taxon>
        <taxon>Dovyalis</taxon>
    </lineage>
</organism>
<protein>
    <submittedName>
        <fullName evidence="2">Uncharacterized protein</fullName>
    </submittedName>
</protein>
<comment type="caution">
    <text evidence="2">The sequence shown here is derived from an EMBL/GenBank/DDBJ whole genome shotgun (WGS) entry which is preliminary data.</text>
</comment>
<name>A0AAV1RKF2_9ROSI</name>
<dbReference type="Proteomes" id="UP001314170">
    <property type="component" value="Unassembled WGS sequence"/>
</dbReference>
<keyword evidence="3" id="KW-1185">Reference proteome</keyword>
<accession>A0AAV1RKF2</accession>